<organism evidence="2 3">
    <name type="scientific">Bacillus phage BigBertha</name>
    <dbReference type="NCBI Taxonomy" id="1406781"/>
    <lineage>
        <taxon>Viruses</taxon>
        <taxon>Duplodnaviria</taxon>
        <taxon>Heunggongvirae</taxon>
        <taxon>Uroviricota</taxon>
        <taxon>Caudoviricetes</taxon>
        <taxon>Herelleviridae</taxon>
        <taxon>Bastillevirinae</taxon>
        <taxon>Bequatrovirus</taxon>
        <taxon>Bequatrovirus bigbertha</taxon>
    </lineage>
</organism>
<dbReference type="EMBL" id="KF669647">
    <property type="protein sequence ID" value="AGY46603.1"/>
    <property type="molecule type" value="Genomic_DNA"/>
</dbReference>
<evidence type="ECO:0000259" key="1">
    <source>
        <dbReference type="Pfam" id="PF14301"/>
    </source>
</evidence>
<evidence type="ECO:0000313" key="2">
    <source>
        <dbReference type="EMBL" id="AGY46603.1"/>
    </source>
</evidence>
<keyword evidence="3" id="KW-1185">Reference proteome</keyword>
<dbReference type="GeneID" id="17959678"/>
<feature type="domain" description="DUF4376" evidence="1">
    <location>
        <begin position="58"/>
        <end position="160"/>
    </location>
</feature>
<dbReference type="KEGG" id="vg:17959678"/>
<sequence length="172" mass="19667">MMIYDTLTPYEKTLVMTGFDTMSGDYQNALMNAISRKSGKLLWQIKPEDTLNYHKDIKLAMQNEFYEIEVAAGFTAPNGHKYRSNADDQTNFIGKMVYLLMNPDIAEINWKAEDVDDYIVHPKDEWIQVALAGFTHKEATLAKFHEKTKAIKTATTHEQVLAVSWSNTTPNK</sequence>
<proteinExistence type="predicted"/>
<accession>U5PVY6</accession>
<protein>
    <recommendedName>
        <fullName evidence="1">DUF4376 domain-containing protein</fullName>
    </recommendedName>
</protein>
<evidence type="ECO:0000313" key="3">
    <source>
        <dbReference type="Proteomes" id="UP000017644"/>
    </source>
</evidence>
<name>U5PVY6_9CAUD</name>
<dbReference type="InterPro" id="IPR025484">
    <property type="entry name" value="DUF4376"/>
</dbReference>
<gene>
    <name evidence="2" type="ORF">BigBertha_95</name>
</gene>
<dbReference type="RefSeq" id="YP_008771122.1">
    <property type="nucleotide sequence ID" value="NC_022769.1"/>
</dbReference>
<reference evidence="2 3" key="1">
    <citation type="journal article" date="2013" name="Genome Announc.">
        <title>Complete Genome of Bacillus thuringiensis Myophage BigBertha.</title>
        <authorList>
            <person name="Ting J.H."/>
            <person name="Smyth T.B."/>
            <person name="Chamakura K.R."/>
            <person name="Kuty Everett G.F."/>
        </authorList>
    </citation>
    <scope>NUCLEOTIDE SEQUENCE [LARGE SCALE GENOMIC DNA]</scope>
</reference>
<dbReference type="Proteomes" id="UP000017644">
    <property type="component" value="Segment"/>
</dbReference>
<dbReference type="Pfam" id="PF14301">
    <property type="entry name" value="DUF4376"/>
    <property type="match status" value="1"/>
</dbReference>